<dbReference type="PROSITE" id="PS00444">
    <property type="entry name" value="POLYPRENYL_SYNTHASE_2"/>
    <property type="match status" value="1"/>
</dbReference>
<dbReference type="SUPFAM" id="SSF48576">
    <property type="entry name" value="Terpenoid synthases"/>
    <property type="match status" value="1"/>
</dbReference>
<dbReference type="RefSeq" id="WP_092923075.1">
    <property type="nucleotide sequence ID" value="NZ_FOMZ01000001.1"/>
</dbReference>
<protein>
    <submittedName>
        <fullName evidence="4">Geranylgeranyl diphosphate synthase, type I</fullName>
    </submittedName>
</protein>
<dbReference type="GO" id="GO:0008299">
    <property type="term" value="P:isoprenoid biosynthetic process"/>
    <property type="evidence" value="ECO:0007669"/>
    <property type="project" value="InterPro"/>
</dbReference>
<evidence type="ECO:0000313" key="5">
    <source>
        <dbReference type="Proteomes" id="UP000198716"/>
    </source>
</evidence>
<gene>
    <name evidence="4" type="ORF">SAMN04487819_101512</name>
</gene>
<dbReference type="GO" id="GO:0004659">
    <property type="term" value="F:prenyltransferase activity"/>
    <property type="evidence" value="ECO:0007669"/>
    <property type="project" value="InterPro"/>
</dbReference>
<comment type="similarity">
    <text evidence="3">Belongs to the FPP/GGPP synthase family.</text>
</comment>
<dbReference type="AlphaFoldDB" id="A0A1I1U0G7"/>
<dbReference type="PANTHER" id="PTHR12001:SF71">
    <property type="entry name" value="(2E,6E)-FARNESYL DIPHOSPHATE SYNTHASE"/>
    <property type="match status" value="1"/>
</dbReference>
<dbReference type="SFLD" id="SFLDS00005">
    <property type="entry name" value="Isoprenoid_Synthase_Type_I"/>
    <property type="match status" value="1"/>
</dbReference>
<keyword evidence="1" id="KW-0479">Metal-binding</keyword>
<dbReference type="EMBL" id="FOMZ01000001">
    <property type="protein sequence ID" value="SFD64371.1"/>
    <property type="molecule type" value="Genomic_DNA"/>
</dbReference>
<evidence type="ECO:0000313" key="4">
    <source>
        <dbReference type="EMBL" id="SFD64371.1"/>
    </source>
</evidence>
<evidence type="ECO:0000256" key="2">
    <source>
        <dbReference type="ARBA" id="ARBA00022842"/>
    </source>
</evidence>
<dbReference type="InterPro" id="IPR033749">
    <property type="entry name" value="Polyprenyl_synt_CS"/>
</dbReference>
<keyword evidence="2" id="KW-0460">Magnesium</keyword>
<keyword evidence="5" id="KW-1185">Reference proteome</keyword>
<dbReference type="Gene3D" id="1.10.600.10">
    <property type="entry name" value="Farnesyl Diphosphate Synthase"/>
    <property type="match status" value="1"/>
</dbReference>
<evidence type="ECO:0000256" key="1">
    <source>
        <dbReference type="ARBA" id="ARBA00022723"/>
    </source>
</evidence>
<dbReference type="CDD" id="cd00685">
    <property type="entry name" value="Trans_IPPS_HT"/>
    <property type="match status" value="1"/>
</dbReference>
<dbReference type="Pfam" id="PF00348">
    <property type="entry name" value="polyprenyl_synt"/>
    <property type="match status" value="1"/>
</dbReference>
<reference evidence="5" key="1">
    <citation type="submission" date="2016-10" db="EMBL/GenBank/DDBJ databases">
        <authorList>
            <person name="Varghese N."/>
            <person name="Submissions S."/>
        </authorList>
    </citation>
    <scope>NUCLEOTIDE SEQUENCE [LARGE SCALE GENOMIC DNA]</scope>
    <source>
        <strain evidence="5">DSM 45004</strain>
    </source>
</reference>
<keyword evidence="3" id="KW-0808">Transferase</keyword>
<dbReference type="Proteomes" id="UP000198716">
    <property type="component" value="Unassembled WGS sequence"/>
</dbReference>
<dbReference type="InterPro" id="IPR000092">
    <property type="entry name" value="Polyprenyl_synt"/>
</dbReference>
<dbReference type="SFLD" id="SFLDG01017">
    <property type="entry name" value="Polyprenyl_Transferase_Like"/>
    <property type="match status" value="1"/>
</dbReference>
<dbReference type="GO" id="GO:0046872">
    <property type="term" value="F:metal ion binding"/>
    <property type="evidence" value="ECO:0007669"/>
    <property type="project" value="UniProtKB-KW"/>
</dbReference>
<dbReference type="PANTHER" id="PTHR12001">
    <property type="entry name" value="GERANYLGERANYL PYROPHOSPHATE SYNTHASE"/>
    <property type="match status" value="1"/>
</dbReference>
<dbReference type="PROSITE" id="PS00723">
    <property type="entry name" value="POLYPRENYL_SYNTHASE_1"/>
    <property type="match status" value="1"/>
</dbReference>
<evidence type="ECO:0000256" key="3">
    <source>
        <dbReference type="RuleBase" id="RU004466"/>
    </source>
</evidence>
<name>A0A1I1U0G7_9ACTN</name>
<dbReference type="InterPro" id="IPR008949">
    <property type="entry name" value="Isoprenoid_synthase_dom_sf"/>
</dbReference>
<accession>A0A1I1U0G7</accession>
<sequence length="351" mass="37890">MSTTHAERSPTERAPAERFPAALDAGIALVRPALRAAVRDYLSHDTELVAGYHHGWSDEQGRPTEEWSGKLVRPSLVLLSARSAGADPADGVAAAVAVELVHNFSLLHDDIMDNDSARRGRATAWTLFGVPRAILAGDALLAAATGVLLDSGKPGAGSAANSLTTATRRMISGQAADVEFERRDDVTLDECLRMAGDKTGALLSCACSIGAELLGADAEPLHRLARFGEHLGVAFQLVDDLLGIWGDPERTGKQVLADIRVRKKSLPLVFALNESGSDELSALYHGSEPLEERQVRRVAELVERAGGREWAHEELARRVVAARECLEHDDLSPSVREELLEMAAFLTDRRF</sequence>
<organism evidence="4 5">
    <name type="scientific">Actinopolyspora alba</name>
    <dbReference type="NCBI Taxonomy" id="673379"/>
    <lineage>
        <taxon>Bacteria</taxon>
        <taxon>Bacillati</taxon>
        <taxon>Actinomycetota</taxon>
        <taxon>Actinomycetes</taxon>
        <taxon>Actinopolysporales</taxon>
        <taxon>Actinopolysporaceae</taxon>
        <taxon>Actinopolyspora</taxon>
        <taxon>Actinopolyspora alba group</taxon>
    </lineage>
</organism>
<proteinExistence type="inferred from homology"/>